<feature type="domain" description="Solute-binding protein family 5" evidence="5">
    <location>
        <begin position="113"/>
        <end position="468"/>
    </location>
</feature>
<dbReference type="STRING" id="1915309.AXG55_12685"/>
<dbReference type="PANTHER" id="PTHR30290:SF9">
    <property type="entry name" value="OLIGOPEPTIDE-BINDING PROTEIN APPA"/>
    <property type="match status" value="1"/>
</dbReference>
<dbReference type="InterPro" id="IPR000914">
    <property type="entry name" value="SBP_5_dom"/>
</dbReference>
<dbReference type="EMBL" id="CP017834">
    <property type="protein sequence ID" value="APJ04710.1"/>
    <property type="molecule type" value="Genomic_DNA"/>
</dbReference>
<dbReference type="Gene3D" id="3.40.190.10">
    <property type="entry name" value="Periplasmic binding protein-like II"/>
    <property type="match status" value="1"/>
</dbReference>
<evidence type="ECO:0000256" key="1">
    <source>
        <dbReference type="ARBA" id="ARBA00005695"/>
    </source>
</evidence>
<evidence type="ECO:0000259" key="5">
    <source>
        <dbReference type="Pfam" id="PF00496"/>
    </source>
</evidence>
<evidence type="ECO:0000256" key="3">
    <source>
        <dbReference type="ARBA" id="ARBA00022729"/>
    </source>
</evidence>
<accession>A0A1L4D3D7</accession>
<dbReference type="InterPro" id="IPR039424">
    <property type="entry name" value="SBP_5"/>
</dbReference>
<proteinExistence type="inferred from homology"/>
<dbReference type="PANTHER" id="PTHR30290">
    <property type="entry name" value="PERIPLASMIC BINDING COMPONENT OF ABC TRANSPORTER"/>
    <property type="match status" value="1"/>
</dbReference>
<evidence type="ECO:0000313" key="6">
    <source>
        <dbReference type="EMBL" id="APJ04710.1"/>
    </source>
</evidence>
<reference evidence="6 7" key="1">
    <citation type="submission" date="2016-10" db="EMBL/GenBank/DDBJ databases">
        <title>Silvanigrella aquatica sp. nov., isolated from a freshwater lake located in the Black Forest, Germany, description of Silvanigrellaceae fam. nov., Silvanigrellales ord. nov., reclassification of the order Bdellovibrionales in the class Oligoflexia, reclassification of the families Bacteriovoracaceae and Halobacteriovoraceae in the new order Bacteriovoracales ord. nov., and reclassification of the family Pseudobacteriovoracaceae in the order Oligoflexiales.</title>
        <authorList>
            <person name="Hahn M.W."/>
            <person name="Schmidt J."/>
            <person name="Koll U."/>
            <person name="Rohde M."/>
            <person name="Verbag S."/>
            <person name="Pitt A."/>
            <person name="Nakai R."/>
            <person name="Naganuma T."/>
            <person name="Lang E."/>
        </authorList>
    </citation>
    <scope>NUCLEOTIDE SEQUENCE [LARGE SCALE GENOMIC DNA]</scope>
    <source>
        <strain evidence="6 7">MWH-Nonnen-W8red</strain>
    </source>
</reference>
<keyword evidence="3" id="KW-0732">Signal</keyword>
<keyword evidence="4" id="KW-0812">Transmembrane</keyword>
<name>A0A1L4D3D7_9BACT</name>
<dbReference type="AlphaFoldDB" id="A0A1L4D3D7"/>
<evidence type="ECO:0000256" key="2">
    <source>
        <dbReference type="ARBA" id="ARBA00022448"/>
    </source>
</evidence>
<dbReference type="GO" id="GO:1904680">
    <property type="term" value="F:peptide transmembrane transporter activity"/>
    <property type="evidence" value="ECO:0007669"/>
    <property type="project" value="TreeGrafter"/>
</dbReference>
<gene>
    <name evidence="6" type="ORF">AXG55_12685</name>
</gene>
<dbReference type="Proteomes" id="UP000184731">
    <property type="component" value="Chromosome"/>
</dbReference>
<dbReference type="KEGG" id="saqi:AXG55_12685"/>
<feature type="transmembrane region" description="Helical" evidence="4">
    <location>
        <begin position="12"/>
        <end position="31"/>
    </location>
</feature>
<keyword evidence="4" id="KW-1133">Transmembrane helix</keyword>
<comment type="similarity">
    <text evidence="1">Belongs to the bacterial solute-binding protein 5 family.</text>
</comment>
<keyword evidence="4" id="KW-0472">Membrane</keyword>
<protein>
    <recommendedName>
        <fullName evidence="5">Solute-binding protein family 5 domain-containing protein</fullName>
    </recommendedName>
</protein>
<dbReference type="RefSeq" id="WP_148698466.1">
    <property type="nucleotide sequence ID" value="NZ_CP017834.1"/>
</dbReference>
<keyword evidence="7" id="KW-1185">Reference proteome</keyword>
<dbReference type="GO" id="GO:0015833">
    <property type="term" value="P:peptide transport"/>
    <property type="evidence" value="ECO:0007669"/>
    <property type="project" value="TreeGrafter"/>
</dbReference>
<organism evidence="6 7">
    <name type="scientific">Silvanigrella aquatica</name>
    <dbReference type="NCBI Taxonomy" id="1915309"/>
    <lineage>
        <taxon>Bacteria</taxon>
        <taxon>Pseudomonadati</taxon>
        <taxon>Bdellovibrionota</taxon>
        <taxon>Oligoflexia</taxon>
        <taxon>Silvanigrellales</taxon>
        <taxon>Silvanigrellaceae</taxon>
        <taxon>Silvanigrella</taxon>
    </lineage>
</organism>
<keyword evidence="2" id="KW-0813">Transport</keyword>
<evidence type="ECO:0000313" key="7">
    <source>
        <dbReference type="Proteomes" id="UP000184731"/>
    </source>
</evidence>
<dbReference type="SUPFAM" id="SSF53850">
    <property type="entry name" value="Periplasmic binding protein-like II"/>
    <property type="match status" value="1"/>
</dbReference>
<sequence>MKHKLGILSSKKVKFFLITPIILAAGIYLYSNILPNLNKSQAEENEKSQLEKDMLTINMAALPFVPWDTEEAPIHVTETFSAAVHGSLTPIFELSEKDTSNQNTLFKKYECQNTICTAELKKGVLFHNTREVNAYDVEFSLTRRLIAPKKTPYVRSLLDNIVGVDDVKQENIDYISVNDIIYPSKALTGIEVKDKYNIIFHLKKENKLFFSRISDGKLPIVPIEEIEDDYIKWKRFPVGFGKYKVTGANLVEHKYFLEKNLESEKIPKFITLLYDFGNIGDIKMLLGSPDRGVAEYENKVIFSNVYSNAGFLYNYQTELGNNENFRKAISLALDREKIAGASIFGEMLAEDQMFSNIGWQKEYRADVPLAKQNIEEAKRLLSLVPEHLWKNKTFQVPTFWEDAKEINSLPYIPEIQRQLKEIGIETEFLNTNTDYDKFTDDDENVLWFTGFGFPNQDPNKNFAHFRNGSYFTHEHPNDPKYEELYQKSVQNFSRSSEDTKFLSQYFTQKNIMTIMMVQRMSVSYDSRKIVSLGNQYNGVRLAIWEIKLKD</sequence>
<dbReference type="Gene3D" id="3.10.105.10">
    <property type="entry name" value="Dipeptide-binding Protein, Domain 3"/>
    <property type="match status" value="1"/>
</dbReference>
<dbReference type="OrthoDB" id="9801912at2"/>
<dbReference type="Pfam" id="PF00496">
    <property type="entry name" value="SBP_bac_5"/>
    <property type="match status" value="1"/>
</dbReference>
<evidence type="ECO:0000256" key="4">
    <source>
        <dbReference type="SAM" id="Phobius"/>
    </source>
</evidence>